<evidence type="ECO:0000259" key="2">
    <source>
        <dbReference type="Pfam" id="PF13472"/>
    </source>
</evidence>
<name>A0ABT8MN39_9BACL</name>
<dbReference type="EMBL" id="JAUJWW010000001">
    <property type="protein sequence ID" value="MDN7226312.1"/>
    <property type="molecule type" value="Genomic_DNA"/>
</dbReference>
<accession>A0ABT8MN39</accession>
<dbReference type="InterPro" id="IPR051532">
    <property type="entry name" value="Ester_Hydrolysis_Enzymes"/>
</dbReference>
<dbReference type="Pfam" id="PF13472">
    <property type="entry name" value="Lipase_GDSL_2"/>
    <property type="match status" value="1"/>
</dbReference>
<keyword evidence="1" id="KW-1133">Transmembrane helix</keyword>
<dbReference type="SUPFAM" id="SSF52266">
    <property type="entry name" value="SGNH hydrolase"/>
    <property type="match status" value="1"/>
</dbReference>
<dbReference type="PANTHER" id="PTHR30383">
    <property type="entry name" value="THIOESTERASE 1/PROTEASE 1/LYSOPHOSPHOLIPASE L1"/>
    <property type="match status" value="1"/>
</dbReference>
<dbReference type="InterPro" id="IPR013830">
    <property type="entry name" value="SGNH_hydro"/>
</dbReference>
<proteinExistence type="predicted"/>
<dbReference type="RefSeq" id="WP_301725396.1">
    <property type="nucleotide sequence ID" value="NZ_JAUJWW010000001.1"/>
</dbReference>
<dbReference type="Gene3D" id="3.40.50.1110">
    <property type="entry name" value="SGNH hydrolase"/>
    <property type="match status" value="1"/>
</dbReference>
<keyword evidence="4" id="KW-1185">Reference proteome</keyword>
<reference evidence="3 4" key="1">
    <citation type="submission" date="2023-06" db="EMBL/GenBank/DDBJ databases">
        <title>Novel species in genus Planococcus.</title>
        <authorList>
            <person name="Ning S."/>
        </authorList>
    </citation>
    <scope>NUCLEOTIDE SEQUENCE [LARGE SCALE GENOMIC DNA]</scope>
    <source>
        <strain evidence="3 4">N064</strain>
    </source>
</reference>
<sequence length="235" mass="26546">MKKAKVLLAGSLILNILFIGIGGYLIHKQGGIAFIKEQVANATSSQKYPYYYVQNKDIFESIRVAKADKIFVGDSITDHGEFQEYYLDQTVLNRGISEDTSDGVLNRIGEVAERSPKEVYLMIGINDIGAGVEAKTYQKNVEKIIESFDKNSTKVVLQSILPINNRDFNNDLSNKTIHEFNAILQQMAQKYGVDYIDLHTAFEDSDGQLKKDITIDGIHLKGEGYRIWMDKLNNR</sequence>
<protein>
    <submittedName>
        <fullName evidence="3">GDSL-type esterase/lipase family protein</fullName>
    </submittedName>
</protein>
<organism evidence="3 4">
    <name type="scientific">Planococcus liqunii</name>
    <dbReference type="NCBI Taxonomy" id="3058394"/>
    <lineage>
        <taxon>Bacteria</taxon>
        <taxon>Bacillati</taxon>
        <taxon>Bacillota</taxon>
        <taxon>Bacilli</taxon>
        <taxon>Bacillales</taxon>
        <taxon>Caryophanaceae</taxon>
        <taxon>Planococcus</taxon>
    </lineage>
</organism>
<dbReference type="InterPro" id="IPR036514">
    <property type="entry name" value="SGNH_hydro_sf"/>
</dbReference>
<evidence type="ECO:0000256" key="1">
    <source>
        <dbReference type="SAM" id="Phobius"/>
    </source>
</evidence>
<evidence type="ECO:0000313" key="4">
    <source>
        <dbReference type="Proteomes" id="UP001172054"/>
    </source>
</evidence>
<evidence type="ECO:0000313" key="3">
    <source>
        <dbReference type="EMBL" id="MDN7226312.1"/>
    </source>
</evidence>
<dbReference type="Proteomes" id="UP001172054">
    <property type="component" value="Unassembled WGS sequence"/>
</dbReference>
<keyword evidence="1" id="KW-0472">Membrane</keyword>
<dbReference type="PANTHER" id="PTHR30383:SF5">
    <property type="entry name" value="SGNH HYDROLASE-TYPE ESTERASE DOMAIN-CONTAINING PROTEIN"/>
    <property type="match status" value="1"/>
</dbReference>
<comment type="caution">
    <text evidence="3">The sequence shown here is derived from an EMBL/GenBank/DDBJ whole genome shotgun (WGS) entry which is preliminary data.</text>
</comment>
<gene>
    <name evidence="3" type="ORF">QWY15_03300</name>
</gene>
<keyword evidence="1" id="KW-0812">Transmembrane</keyword>
<feature type="transmembrane region" description="Helical" evidence="1">
    <location>
        <begin position="6"/>
        <end position="26"/>
    </location>
</feature>
<feature type="domain" description="SGNH hydrolase-type esterase" evidence="2">
    <location>
        <begin position="71"/>
        <end position="227"/>
    </location>
</feature>